<reference evidence="3" key="2">
    <citation type="submission" date="2025-08" db="UniProtKB">
        <authorList>
            <consortium name="RefSeq"/>
        </authorList>
    </citation>
    <scope>IDENTIFICATION</scope>
    <source>
        <tissue evidence="3">Young leaves</tissue>
    </source>
</reference>
<evidence type="ECO:0000313" key="3">
    <source>
        <dbReference type="RefSeq" id="XP_027337545.1"/>
    </source>
</evidence>
<dbReference type="RefSeq" id="XP_027337545.1">
    <property type="nucleotide sequence ID" value="XM_027481744.1"/>
</dbReference>
<proteinExistence type="predicted"/>
<organism evidence="2 3">
    <name type="scientific">Abrus precatorius</name>
    <name type="common">Indian licorice</name>
    <name type="synonym">Glycine abrus</name>
    <dbReference type="NCBI Taxonomy" id="3816"/>
    <lineage>
        <taxon>Eukaryota</taxon>
        <taxon>Viridiplantae</taxon>
        <taxon>Streptophyta</taxon>
        <taxon>Embryophyta</taxon>
        <taxon>Tracheophyta</taxon>
        <taxon>Spermatophyta</taxon>
        <taxon>Magnoliopsida</taxon>
        <taxon>eudicotyledons</taxon>
        <taxon>Gunneridae</taxon>
        <taxon>Pentapetalae</taxon>
        <taxon>rosids</taxon>
        <taxon>fabids</taxon>
        <taxon>Fabales</taxon>
        <taxon>Fabaceae</taxon>
        <taxon>Papilionoideae</taxon>
        <taxon>50 kb inversion clade</taxon>
        <taxon>NPAAA clade</taxon>
        <taxon>indigoferoid/millettioid clade</taxon>
        <taxon>Abreae</taxon>
        <taxon>Abrus</taxon>
    </lineage>
</organism>
<dbReference type="Proteomes" id="UP000694853">
    <property type="component" value="Unplaced"/>
</dbReference>
<dbReference type="KEGG" id="aprc:113851279"/>
<accession>A0A8B8K1F6</accession>
<dbReference type="OrthoDB" id="1060058at2759"/>
<keyword evidence="2" id="KW-1185">Reference proteome</keyword>
<dbReference type="AlphaFoldDB" id="A0A8B8K1F6"/>
<dbReference type="PANTHER" id="PTHR33356:SF17">
    <property type="entry name" value="TPX2 CENTRAL DOMAIN-CONTAINING PROTEIN"/>
    <property type="match status" value="1"/>
</dbReference>
<evidence type="ECO:0000313" key="2">
    <source>
        <dbReference type="Proteomes" id="UP000694853"/>
    </source>
</evidence>
<protein>
    <submittedName>
        <fullName evidence="3">Uncharacterized protein LOC113851279</fullName>
    </submittedName>
</protein>
<dbReference type="PANTHER" id="PTHR33356">
    <property type="entry name" value="TIP41-LIKE PROTEIN"/>
    <property type="match status" value="1"/>
</dbReference>
<name>A0A8B8K1F6_ABRPR</name>
<gene>
    <name evidence="3" type="primary">LOC113851279</name>
</gene>
<sequence>MAKPLSGADHRLLPHFLSDADLAFPSEFPYEFGVSSPAVESVAGSTETESSDEEEDFFAGLNRRLSQSSLHETRKQLVAVPIKAETADTLTKISAKALGLALSPQSTLSGIGSWSGRSGVSGDGSPNGFSRVPSPSTTSFCESDPWEVIYAAAGQVARLKINNQVSQFDFQNNRGLLSQVRTNQSFNQVQQPMRQKQQGGSVWGKQVNPNRLVAQQQQLHVQNGGREYGYESVKCTRSLSSPHSAWPSVQLQQQNNRVQYNGSGSRVGVPGRPSVKKGCGGTGVFLPRHYDTPSEPRMKTGCAPVLLPAKVVHALNAASQTHFSNALPTDYDALLARRNALLMQQRLSVRREEPTNYEIRLPQEWTY</sequence>
<reference evidence="2" key="1">
    <citation type="journal article" date="2019" name="Toxins">
        <title>Detection of Abrin-Like and Prepropulchellin-Like Toxin Genes and Transcripts Using Whole Genome Sequencing and Full-Length Transcript Sequencing of Abrus precatorius.</title>
        <authorList>
            <person name="Hovde B.T."/>
            <person name="Daligault H.E."/>
            <person name="Hanschen E.R."/>
            <person name="Kunde Y.A."/>
            <person name="Johnson M.B."/>
            <person name="Starkenburg S.R."/>
            <person name="Johnson S.L."/>
        </authorList>
    </citation>
    <scope>NUCLEOTIDE SEQUENCE [LARGE SCALE GENOMIC DNA]</scope>
</reference>
<dbReference type="GeneID" id="113851279"/>
<evidence type="ECO:0000256" key="1">
    <source>
        <dbReference type="SAM" id="MobiDB-lite"/>
    </source>
</evidence>
<feature type="region of interest" description="Disordered" evidence="1">
    <location>
        <begin position="113"/>
        <end position="137"/>
    </location>
</feature>